<dbReference type="AlphaFoldDB" id="A0A653CJL4"/>
<evidence type="ECO:0000313" key="3">
    <source>
        <dbReference type="EMBL" id="VEN48047.1"/>
    </source>
</evidence>
<evidence type="ECO:0000259" key="2">
    <source>
        <dbReference type="PROSITE" id="PS51915"/>
    </source>
</evidence>
<organism evidence="3 4">
    <name type="scientific">Callosobruchus maculatus</name>
    <name type="common">Southern cowpea weevil</name>
    <name type="synonym">Pulse bruchid</name>
    <dbReference type="NCBI Taxonomy" id="64391"/>
    <lineage>
        <taxon>Eukaryota</taxon>
        <taxon>Metazoa</taxon>
        <taxon>Ecdysozoa</taxon>
        <taxon>Arthropoda</taxon>
        <taxon>Hexapoda</taxon>
        <taxon>Insecta</taxon>
        <taxon>Pterygota</taxon>
        <taxon>Neoptera</taxon>
        <taxon>Endopterygota</taxon>
        <taxon>Coleoptera</taxon>
        <taxon>Polyphaga</taxon>
        <taxon>Cucujiformia</taxon>
        <taxon>Chrysomeloidea</taxon>
        <taxon>Chrysomelidae</taxon>
        <taxon>Bruchinae</taxon>
        <taxon>Bruchini</taxon>
        <taxon>Callosobruchus</taxon>
    </lineage>
</organism>
<dbReference type="InterPro" id="IPR012934">
    <property type="entry name" value="Znf_AD"/>
</dbReference>
<dbReference type="GO" id="GO:0005634">
    <property type="term" value="C:nucleus"/>
    <property type="evidence" value="ECO:0007669"/>
    <property type="project" value="InterPro"/>
</dbReference>
<feature type="domain" description="ZAD" evidence="2">
    <location>
        <begin position="8"/>
        <end position="78"/>
    </location>
</feature>
<sequence>MASTQNLYQCRLCLKRTPTRVNIFGGDFPKMLEILTSIKVRENDGLPKYSCLKCAQDVKSALVIKKRIIKAHKYLIRENDGLPKYSCKQCAFDVKSAVIVKRRIIKAHKYS</sequence>
<dbReference type="SUPFAM" id="SSF57716">
    <property type="entry name" value="Glucocorticoid receptor-like (DNA-binding domain)"/>
    <property type="match status" value="1"/>
</dbReference>
<evidence type="ECO:0000256" key="1">
    <source>
        <dbReference type="PROSITE-ProRule" id="PRU01263"/>
    </source>
</evidence>
<accession>A0A653CJL4</accession>
<dbReference type="Pfam" id="PF07776">
    <property type="entry name" value="zf-AD"/>
    <property type="match status" value="1"/>
</dbReference>
<keyword evidence="1" id="KW-0479">Metal-binding</keyword>
<feature type="binding site" evidence="1">
    <location>
        <position position="13"/>
    </location>
    <ligand>
        <name>Zn(2+)</name>
        <dbReference type="ChEBI" id="CHEBI:29105"/>
    </ligand>
</feature>
<keyword evidence="1" id="KW-0863">Zinc-finger</keyword>
<name>A0A653CJL4_CALMS</name>
<dbReference type="GO" id="GO:0008270">
    <property type="term" value="F:zinc ion binding"/>
    <property type="evidence" value="ECO:0007669"/>
    <property type="project" value="UniProtKB-UniRule"/>
</dbReference>
<gene>
    <name evidence="3" type="ORF">CALMAC_LOCUS9635</name>
</gene>
<evidence type="ECO:0000313" key="4">
    <source>
        <dbReference type="Proteomes" id="UP000410492"/>
    </source>
</evidence>
<protein>
    <recommendedName>
        <fullName evidence="2">ZAD domain-containing protein</fullName>
    </recommendedName>
</protein>
<dbReference type="EMBL" id="CAACVG010008012">
    <property type="protein sequence ID" value="VEN48047.1"/>
    <property type="molecule type" value="Genomic_DNA"/>
</dbReference>
<dbReference type="PROSITE" id="PS51915">
    <property type="entry name" value="ZAD"/>
    <property type="match status" value="1"/>
</dbReference>
<proteinExistence type="predicted"/>
<dbReference type="OrthoDB" id="6077919at2759"/>
<feature type="binding site" evidence="1">
    <location>
        <position position="51"/>
    </location>
    <ligand>
        <name>Zn(2+)</name>
        <dbReference type="ChEBI" id="CHEBI:29105"/>
    </ligand>
</feature>
<feature type="binding site" evidence="1">
    <location>
        <position position="54"/>
    </location>
    <ligand>
        <name>Zn(2+)</name>
        <dbReference type="ChEBI" id="CHEBI:29105"/>
    </ligand>
</feature>
<feature type="binding site" evidence="1">
    <location>
        <position position="10"/>
    </location>
    <ligand>
        <name>Zn(2+)</name>
        <dbReference type="ChEBI" id="CHEBI:29105"/>
    </ligand>
</feature>
<dbReference type="Gene3D" id="3.40.1800.20">
    <property type="match status" value="1"/>
</dbReference>
<keyword evidence="1" id="KW-0862">Zinc</keyword>
<reference evidence="3 4" key="1">
    <citation type="submission" date="2019-01" db="EMBL/GenBank/DDBJ databases">
        <authorList>
            <person name="Sayadi A."/>
        </authorList>
    </citation>
    <scope>NUCLEOTIDE SEQUENCE [LARGE SCALE GENOMIC DNA]</scope>
</reference>
<dbReference type="Proteomes" id="UP000410492">
    <property type="component" value="Unassembled WGS sequence"/>
</dbReference>
<keyword evidence="4" id="KW-1185">Reference proteome</keyword>